<dbReference type="AlphaFoldDB" id="A0A2K9PN73"/>
<dbReference type="Gene3D" id="3.40.50.1110">
    <property type="entry name" value="SGNH hydrolase"/>
    <property type="match status" value="1"/>
</dbReference>
<feature type="domain" description="Sialate O-acetylesterase" evidence="2">
    <location>
        <begin position="30"/>
        <end position="299"/>
    </location>
</feature>
<dbReference type="Proteomes" id="UP000235826">
    <property type="component" value="Chromosome"/>
</dbReference>
<gene>
    <name evidence="3" type="ORF">C1H87_07210</name>
</gene>
<keyword evidence="1" id="KW-0378">Hydrolase</keyword>
<dbReference type="InterPro" id="IPR036514">
    <property type="entry name" value="SGNH_hydro_sf"/>
</dbReference>
<organism evidence="3 4">
    <name type="scientific">Flavivirga eckloniae</name>
    <dbReference type="NCBI Taxonomy" id="1803846"/>
    <lineage>
        <taxon>Bacteria</taxon>
        <taxon>Pseudomonadati</taxon>
        <taxon>Bacteroidota</taxon>
        <taxon>Flavobacteriia</taxon>
        <taxon>Flavobacteriales</taxon>
        <taxon>Flavobacteriaceae</taxon>
        <taxon>Flavivirga</taxon>
    </lineage>
</organism>
<accession>A0A2K9PN73</accession>
<sequence>MKKLDLLLLAFIIVFGFSGHGQIEKREEIKVFFLGGQSNMDGFGYNKDLPKSLKKEFNNVWIFDGRRSNDEDGSGGIGIWEKLRPGHGTGFSSTNKENKLSERFGVELTFAKKMQEHYPNEKIAIIKYSKGGTSIHKDAADRFGSWDPTFKGSEGINQYDHFLKTLELASETIDIDNNGIPDRLVPSGILWMQGESDAHDEDIANQYYDNLKLLMTLIRGAFRKGDLPIVIGKISDSWNKESGKVWKYGEIVQAAQEKLAIEDSNVSIIRSTRYYKYSDPYHYDSNSYLDLGEKFACSLLNLINKNSTKSKCE</sequence>
<evidence type="ECO:0000313" key="4">
    <source>
        <dbReference type="Proteomes" id="UP000235826"/>
    </source>
</evidence>
<dbReference type="OrthoDB" id="9795554at2"/>
<dbReference type="KEGG" id="fek:C1H87_07210"/>
<reference evidence="3 4" key="1">
    <citation type="submission" date="2018-01" db="EMBL/GenBank/DDBJ databases">
        <title>Complete genome sequence of Flavivirga eckloniae ECD14 isolated from seaweed Ecklonia cava.</title>
        <authorList>
            <person name="Lee J.H."/>
            <person name="Baik K.S."/>
            <person name="Seong C.N."/>
        </authorList>
    </citation>
    <scope>NUCLEOTIDE SEQUENCE [LARGE SCALE GENOMIC DNA]</scope>
    <source>
        <strain evidence="3 4">ECD14</strain>
    </source>
</reference>
<dbReference type="PANTHER" id="PTHR31988:SF19">
    <property type="entry name" value="9-O-ACETYL-N-ACETYLNEURAMINIC ACID DEACETYLASE-RELATED"/>
    <property type="match status" value="1"/>
</dbReference>
<dbReference type="PANTHER" id="PTHR31988">
    <property type="entry name" value="ESTERASE, PUTATIVE (DUF303)-RELATED"/>
    <property type="match status" value="1"/>
</dbReference>
<name>A0A2K9PN73_9FLAO</name>
<proteinExistence type="predicted"/>
<dbReference type="RefSeq" id="WP_102755164.1">
    <property type="nucleotide sequence ID" value="NZ_CP025791.1"/>
</dbReference>
<dbReference type="SUPFAM" id="SSF52266">
    <property type="entry name" value="SGNH hydrolase"/>
    <property type="match status" value="1"/>
</dbReference>
<dbReference type="EMBL" id="CP025791">
    <property type="protein sequence ID" value="AUP78509.1"/>
    <property type="molecule type" value="Genomic_DNA"/>
</dbReference>
<evidence type="ECO:0000256" key="1">
    <source>
        <dbReference type="ARBA" id="ARBA00022801"/>
    </source>
</evidence>
<dbReference type="InterPro" id="IPR005181">
    <property type="entry name" value="SASA"/>
</dbReference>
<evidence type="ECO:0000313" key="3">
    <source>
        <dbReference type="EMBL" id="AUP78509.1"/>
    </source>
</evidence>
<evidence type="ECO:0000259" key="2">
    <source>
        <dbReference type="Pfam" id="PF03629"/>
    </source>
</evidence>
<keyword evidence="4" id="KW-1185">Reference proteome</keyword>
<dbReference type="GO" id="GO:0016788">
    <property type="term" value="F:hydrolase activity, acting on ester bonds"/>
    <property type="evidence" value="ECO:0007669"/>
    <property type="project" value="UniProtKB-ARBA"/>
</dbReference>
<protein>
    <recommendedName>
        <fullName evidence="2">Sialate O-acetylesterase domain-containing protein</fullName>
    </recommendedName>
</protein>
<dbReference type="Pfam" id="PF03629">
    <property type="entry name" value="SASA"/>
    <property type="match status" value="1"/>
</dbReference>
<dbReference type="InterPro" id="IPR052940">
    <property type="entry name" value="Carb_Esterase_6"/>
</dbReference>